<proteinExistence type="predicted"/>
<gene>
    <name evidence="1" type="ORF">WMSIL1_LOCUS9916</name>
</gene>
<organism evidence="1 2">
    <name type="scientific">Hymenolepis diminuta</name>
    <name type="common">Rat tapeworm</name>
    <dbReference type="NCBI Taxonomy" id="6216"/>
    <lineage>
        <taxon>Eukaryota</taxon>
        <taxon>Metazoa</taxon>
        <taxon>Spiralia</taxon>
        <taxon>Lophotrochozoa</taxon>
        <taxon>Platyhelminthes</taxon>
        <taxon>Cestoda</taxon>
        <taxon>Eucestoda</taxon>
        <taxon>Cyclophyllidea</taxon>
        <taxon>Hymenolepididae</taxon>
        <taxon>Hymenolepis</taxon>
    </lineage>
</organism>
<keyword evidence="2" id="KW-1185">Reference proteome</keyword>
<protein>
    <submittedName>
        <fullName evidence="1">Uncharacterized protein</fullName>
    </submittedName>
</protein>
<dbReference type="EMBL" id="CABIJS010000432">
    <property type="protein sequence ID" value="VUZ51264.1"/>
    <property type="molecule type" value="Genomic_DNA"/>
</dbReference>
<reference evidence="1 2" key="1">
    <citation type="submission" date="2019-07" db="EMBL/GenBank/DDBJ databases">
        <authorList>
            <person name="Jastrzebski P J."/>
            <person name="Paukszto L."/>
            <person name="Jastrzebski P J."/>
        </authorList>
    </citation>
    <scope>NUCLEOTIDE SEQUENCE [LARGE SCALE GENOMIC DNA]</scope>
    <source>
        <strain evidence="1 2">WMS-il1</strain>
    </source>
</reference>
<sequence length="74" mass="7948">MVLPLPTPAEADNDDMKLGPSVRDIAKVMNLTHCMESSLIKIVPARPASEPTVPKLQSLQIPVCLITIKIKSAA</sequence>
<evidence type="ECO:0000313" key="2">
    <source>
        <dbReference type="Proteomes" id="UP000321570"/>
    </source>
</evidence>
<dbReference type="Proteomes" id="UP000321570">
    <property type="component" value="Unassembled WGS sequence"/>
</dbReference>
<dbReference type="AlphaFoldDB" id="A0A564YXG0"/>
<evidence type="ECO:0000313" key="1">
    <source>
        <dbReference type="EMBL" id="VUZ51264.1"/>
    </source>
</evidence>
<name>A0A564YXG0_HYMDI</name>
<accession>A0A564YXG0</accession>